<sequence length="127" mass="13006">RQRQRAAPRAPRWGGRPPEGGRGRRPPAARAPRPSSGACRRTPTALAPRQESAAGDAGPCRGRPGADGRRQVVGGAGPRARAPPVPPLLGRARDGGFCLPGSVVALIAGFLDRDFAAAARRPALAAA</sequence>
<feature type="region of interest" description="Disordered" evidence="1">
    <location>
        <begin position="1"/>
        <end position="89"/>
    </location>
</feature>
<reference evidence="2" key="1">
    <citation type="submission" date="2023-10" db="EMBL/GenBank/DDBJ databases">
        <authorList>
            <person name="Chen Y."/>
            <person name="Shah S."/>
            <person name="Dougan E. K."/>
            <person name="Thang M."/>
            <person name="Chan C."/>
        </authorList>
    </citation>
    <scope>NUCLEOTIDE SEQUENCE [LARGE SCALE GENOMIC DNA]</scope>
</reference>
<protein>
    <submittedName>
        <fullName evidence="2">Uncharacterized protein</fullName>
    </submittedName>
</protein>
<gene>
    <name evidence="2" type="ORF">PCOR1329_LOCUS23505</name>
</gene>
<comment type="caution">
    <text evidence="2">The sequence shown here is derived from an EMBL/GenBank/DDBJ whole genome shotgun (WGS) entry which is preliminary data.</text>
</comment>
<evidence type="ECO:0000256" key="1">
    <source>
        <dbReference type="SAM" id="MobiDB-lite"/>
    </source>
</evidence>
<evidence type="ECO:0000313" key="3">
    <source>
        <dbReference type="Proteomes" id="UP001189429"/>
    </source>
</evidence>
<evidence type="ECO:0000313" key="2">
    <source>
        <dbReference type="EMBL" id="CAK0822486.1"/>
    </source>
</evidence>
<dbReference type="Proteomes" id="UP001189429">
    <property type="component" value="Unassembled WGS sequence"/>
</dbReference>
<feature type="non-terminal residue" evidence="2">
    <location>
        <position position="1"/>
    </location>
</feature>
<proteinExistence type="predicted"/>
<feature type="compositionally biased region" description="Low complexity" evidence="1">
    <location>
        <begin position="7"/>
        <end position="16"/>
    </location>
</feature>
<name>A0ABN9RZ94_9DINO</name>
<accession>A0ABN9RZ94</accession>
<keyword evidence="3" id="KW-1185">Reference proteome</keyword>
<organism evidence="2 3">
    <name type="scientific">Prorocentrum cordatum</name>
    <dbReference type="NCBI Taxonomy" id="2364126"/>
    <lineage>
        <taxon>Eukaryota</taxon>
        <taxon>Sar</taxon>
        <taxon>Alveolata</taxon>
        <taxon>Dinophyceae</taxon>
        <taxon>Prorocentrales</taxon>
        <taxon>Prorocentraceae</taxon>
        <taxon>Prorocentrum</taxon>
    </lineage>
</organism>
<feature type="compositionally biased region" description="Low complexity" evidence="1">
    <location>
        <begin position="26"/>
        <end position="41"/>
    </location>
</feature>
<dbReference type="EMBL" id="CAUYUJ010007971">
    <property type="protein sequence ID" value="CAK0822486.1"/>
    <property type="molecule type" value="Genomic_DNA"/>
</dbReference>